<feature type="binding site" evidence="6">
    <location>
        <position position="245"/>
    </location>
    <ligand>
        <name>Ca(2+)</name>
        <dbReference type="ChEBI" id="CHEBI:29108"/>
        <label>1</label>
        <note>catalytic</note>
    </ligand>
</feature>
<dbReference type="PANTHER" id="PTHR11799">
    <property type="entry name" value="PARAOXONASE"/>
    <property type="match status" value="1"/>
</dbReference>
<dbReference type="SUPFAM" id="SSF63829">
    <property type="entry name" value="Calcium-dependent phosphotriesterase"/>
    <property type="match status" value="1"/>
</dbReference>
<dbReference type="Pfam" id="PF01731">
    <property type="entry name" value="Arylesterase"/>
    <property type="match status" value="1"/>
</dbReference>
<gene>
    <name evidence="8" type="ORF">NLU13_5342</name>
</gene>
<evidence type="ECO:0000313" key="9">
    <source>
        <dbReference type="Proteomes" id="UP001175261"/>
    </source>
</evidence>
<feature type="binding site" evidence="6">
    <location>
        <position position="61"/>
    </location>
    <ligand>
        <name>Ca(2+)</name>
        <dbReference type="ChEBI" id="CHEBI:29108"/>
        <label>1</label>
        <note>catalytic</note>
    </ligand>
</feature>
<dbReference type="GO" id="GO:0046872">
    <property type="term" value="F:metal ion binding"/>
    <property type="evidence" value="ECO:0007669"/>
    <property type="project" value="UniProtKB-KW"/>
</dbReference>
<evidence type="ECO:0000256" key="6">
    <source>
        <dbReference type="PIRSR" id="PIRSR602640-2"/>
    </source>
</evidence>
<evidence type="ECO:0000256" key="1">
    <source>
        <dbReference type="ARBA" id="ARBA00008595"/>
    </source>
</evidence>
<proteinExistence type="inferred from homology"/>
<feature type="binding site" evidence="6">
    <location>
        <position position="183"/>
    </location>
    <ligand>
        <name>Ca(2+)</name>
        <dbReference type="ChEBI" id="CHEBI:29108"/>
        <label>1</label>
        <note>catalytic</note>
    </ligand>
</feature>
<evidence type="ECO:0000256" key="5">
    <source>
        <dbReference type="PIRSR" id="PIRSR602640-1"/>
    </source>
</evidence>
<keyword evidence="6" id="KW-0106">Calcium</keyword>
<name>A0AA39GI04_SARSR</name>
<dbReference type="AlphaFoldDB" id="A0AA39GI04"/>
<dbReference type="PANTHER" id="PTHR11799:SF12">
    <property type="entry name" value="PARAOXONASE-RELATED"/>
    <property type="match status" value="1"/>
</dbReference>
<dbReference type="EMBL" id="JAPDFR010000004">
    <property type="protein sequence ID" value="KAK0387028.1"/>
    <property type="molecule type" value="Genomic_DNA"/>
</dbReference>
<evidence type="ECO:0000256" key="4">
    <source>
        <dbReference type="ARBA" id="ARBA00023180"/>
    </source>
</evidence>
<dbReference type="Gene3D" id="2.120.10.30">
    <property type="entry name" value="TolB, C-terminal domain"/>
    <property type="match status" value="1"/>
</dbReference>
<feature type="binding site" evidence="6">
    <location>
        <position position="288"/>
    </location>
    <ligand>
        <name>Ca(2+)</name>
        <dbReference type="ChEBI" id="CHEBI:29108"/>
        <label>1</label>
        <note>catalytic</note>
    </ligand>
</feature>
<dbReference type="InterPro" id="IPR051288">
    <property type="entry name" value="Serum_paraoxonase/arylesterase"/>
</dbReference>
<organism evidence="8 9">
    <name type="scientific">Sarocladium strictum</name>
    <name type="common">Black bundle disease fungus</name>
    <name type="synonym">Acremonium strictum</name>
    <dbReference type="NCBI Taxonomy" id="5046"/>
    <lineage>
        <taxon>Eukaryota</taxon>
        <taxon>Fungi</taxon>
        <taxon>Dikarya</taxon>
        <taxon>Ascomycota</taxon>
        <taxon>Pezizomycotina</taxon>
        <taxon>Sordariomycetes</taxon>
        <taxon>Hypocreomycetidae</taxon>
        <taxon>Hypocreales</taxon>
        <taxon>Sarocladiaceae</taxon>
        <taxon>Sarocladium</taxon>
    </lineage>
</organism>
<feature type="chain" id="PRO_5041272039" description="Paraoxonase 2" evidence="7">
    <location>
        <begin position="29"/>
        <end position="392"/>
    </location>
</feature>
<keyword evidence="2" id="KW-0378">Hydrolase</keyword>
<dbReference type="InterPro" id="IPR002640">
    <property type="entry name" value="Arylesterase"/>
</dbReference>
<comment type="caution">
    <text evidence="8">The sequence shown here is derived from an EMBL/GenBank/DDBJ whole genome shotgun (WGS) entry which is preliminary data.</text>
</comment>
<feature type="binding site" evidence="6">
    <location>
        <position position="60"/>
    </location>
    <ligand>
        <name>Ca(2+)</name>
        <dbReference type="ChEBI" id="CHEBI:29108"/>
        <label>1</label>
        <note>catalytic</note>
    </ligand>
</feature>
<feature type="binding site" evidence="6">
    <location>
        <position position="130"/>
    </location>
    <ligand>
        <name>Ca(2+)</name>
        <dbReference type="ChEBI" id="CHEBI:29108"/>
        <label>1</label>
        <note>catalytic</note>
    </ligand>
</feature>
<keyword evidence="4" id="KW-0325">Glycoprotein</keyword>
<evidence type="ECO:0000256" key="2">
    <source>
        <dbReference type="ARBA" id="ARBA00022801"/>
    </source>
</evidence>
<dbReference type="Proteomes" id="UP001175261">
    <property type="component" value="Unassembled WGS sequence"/>
</dbReference>
<sequence>MASTRSLVGLGLLLAWLMRFLPSQGILGRVIIQKSQLLRWEDSDYSNNDCVVEQTANGCEDVKIHFDSNTAFLACGDPKGRASWYPGAGRHDAKSRKDFREKLYKYDIKSKKTTELRIEGLGGDFVTHGIDVIAVPGDSSKVHILAVRHSRGDDAISIFEHTLGTDVVTLVKDVQHPTIKTPNGVVAIGPMEFYITNDHYYVSGVKRYLEESFGPWSWATNVVYCDASQAELQCREVAKGFVHANGIAANDGKVFVGDSQNATVSVFEIESDKSLKLDHRVALGAAADNIKVIPSNGDLVVAVFPTLENLPLYLDNTEKLGKDLLVPAAALRLRKSANYEPELLYKDSGAAISFMTAMAIDPYHGVAIGVGVLQYGGFAVCALGEETLKSLQ</sequence>
<dbReference type="GO" id="GO:0004064">
    <property type="term" value="F:arylesterase activity"/>
    <property type="evidence" value="ECO:0007669"/>
    <property type="project" value="InterPro"/>
</dbReference>
<keyword evidence="3" id="KW-1015">Disulfide bond</keyword>
<reference evidence="8" key="1">
    <citation type="submission" date="2022-10" db="EMBL/GenBank/DDBJ databases">
        <title>Determination and structural analysis of whole genome sequence of Sarocladium strictum F4-1.</title>
        <authorList>
            <person name="Hu L."/>
            <person name="Jiang Y."/>
        </authorList>
    </citation>
    <scope>NUCLEOTIDE SEQUENCE</scope>
    <source>
        <strain evidence="8">F4-1</strain>
    </source>
</reference>
<protein>
    <recommendedName>
        <fullName evidence="10">Paraoxonase 2</fullName>
    </recommendedName>
</protein>
<evidence type="ECO:0000256" key="7">
    <source>
        <dbReference type="SAM" id="SignalP"/>
    </source>
</evidence>
<feature type="active site" description="Proton acceptor" evidence="5">
    <location>
        <position position="128"/>
    </location>
</feature>
<keyword evidence="7" id="KW-0732">Signal</keyword>
<feature type="signal peptide" evidence="7">
    <location>
        <begin position="1"/>
        <end position="28"/>
    </location>
</feature>
<evidence type="ECO:0000256" key="3">
    <source>
        <dbReference type="ARBA" id="ARBA00023157"/>
    </source>
</evidence>
<dbReference type="InterPro" id="IPR011042">
    <property type="entry name" value="6-blade_b-propeller_TolB-like"/>
</dbReference>
<comment type="similarity">
    <text evidence="1">Belongs to the paraoxonase family.</text>
</comment>
<feature type="binding site" evidence="6">
    <location>
        <position position="289"/>
    </location>
    <ligand>
        <name>Ca(2+)</name>
        <dbReference type="ChEBI" id="CHEBI:29108"/>
        <label>1</label>
        <note>catalytic</note>
    </ligand>
</feature>
<comment type="cofactor">
    <cofactor evidence="6">
        <name>Ca(2+)</name>
        <dbReference type="ChEBI" id="CHEBI:29108"/>
    </cofactor>
    <text evidence="6">Binds 2 calcium ions per subunit.</text>
</comment>
<evidence type="ECO:0000313" key="8">
    <source>
        <dbReference type="EMBL" id="KAK0387028.1"/>
    </source>
</evidence>
<keyword evidence="6" id="KW-0479">Metal-binding</keyword>
<accession>A0AA39GI04</accession>
<keyword evidence="9" id="KW-1185">Reference proteome</keyword>
<evidence type="ECO:0008006" key="10">
    <source>
        <dbReference type="Google" id="ProtNLM"/>
    </source>
</evidence>